<dbReference type="FunFam" id="1.20.1230.10:FF:000002">
    <property type="entry name" value="1-phosphatidylinositol 4,5-bisphosphate phosphodiesterase"/>
    <property type="match status" value="1"/>
</dbReference>
<dbReference type="GeneTree" id="ENSGT00940000156426"/>
<dbReference type="Gene3D" id="2.60.40.150">
    <property type="entry name" value="C2 domain"/>
    <property type="match status" value="1"/>
</dbReference>
<feature type="compositionally biased region" description="Polar residues" evidence="12">
    <location>
        <begin position="1112"/>
        <end position="1127"/>
    </location>
</feature>
<dbReference type="AlphaFoldDB" id="A0A8C4IIT7"/>
<evidence type="ECO:0000256" key="8">
    <source>
        <dbReference type="ARBA" id="ARBA00023726"/>
    </source>
</evidence>
<dbReference type="CDD" id="cd08591">
    <property type="entry name" value="PI-PLCc_beta"/>
    <property type="match status" value="1"/>
</dbReference>
<evidence type="ECO:0000259" key="15">
    <source>
        <dbReference type="PROSITE" id="PS50008"/>
    </source>
</evidence>
<dbReference type="PROSITE" id="PS50007">
    <property type="entry name" value="PIPLC_X_DOMAIN"/>
    <property type="match status" value="1"/>
</dbReference>
<dbReference type="EC" id="3.1.4.11" evidence="9"/>
<keyword evidence="13" id="KW-0812">Transmembrane</keyword>
<dbReference type="PRINTS" id="PR00390">
    <property type="entry name" value="PHPHLIPASEC"/>
</dbReference>
<keyword evidence="2 9" id="KW-0378">Hydrolase</keyword>
<feature type="binding site" evidence="11">
    <location>
        <position position="376"/>
    </location>
    <ligand>
        <name>Ca(2+)</name>
        <dbReference type="ChEBI" id="CHEBI:29108"/>
    </ligand>
</feature>
<dbReference type="PIRSF" id="PIRSF000956">
    <property type="entry name" value="PLC-beta"/>
    <property type="match status" value="1"/>
</dbReference>
<feature type="compositionally biased region" description="Basic and acidic residues" evidence="12">
    <location>
        <begin position="1087"/>
        <end position="1110"/>
    </location>
</feature>
<dbReference type="PANTHER" id="PTHR10336">
    <property type="entry name" value="PHOSPHOINOSITIDE-SPECIFIC PHOSPHOLIPASE C FAMILY PROTEIN"/>
    <property type="match status" value="1"/>
</dbReference>
<dbReference type="Pfam" id="PF00168">
    <property type="entry name" value="C2"/>
    <property type="match status" value="1"/>
</dbReference>
<feature type="binding site" evidence="11">
    <location>
        <position position="325"/>
    </location>
    <ligand>
        <name>Ca(2+)</name>
        <dbReference type="ChEBI" id="CHEBI:29108"/>
    </ligand>
</feature>
<feature type="compositionally biased region" description="Basic and acidic residues" evidence="12">
    <location>
        <begin position="830"/>
        <end position="841"/>
    </location>
</feature>
<evidence type="ECO:0000256" key="3">
    <source>
        <dbReference type="ARBA" id="ARBA00022837"/>
    </source>
</evidence>
<dbReference type="SUPFAM" id="SSF50729">
    <property type="entry name" value="PH domain-like"/>
    <property type="match status" value="1"/>
</dbReference>
<evidence type="ECO:0000259" key="14">
    <source>
        <dbReference type="PROSITE" id="PS50004"/>
    </source>
</evidence>
<keyword evidence="13" id="KW-1133">Transmembrane helix</keyword>
<comment type="catalytic activity">
    <reaction evidence="8">
        <text>a 1,2-diacyl-sn-glycero-3-phospho-(1D-myo-inositol) + H2O = 1D-myo-inositol 1-phosphate + a 1,2-diacyl-sn-glycerol + H(+)</text>
        <dbReference type="Rhea" id="RHEA:43484"/>
        <dbReference type="ChEBI" id="CHEBI:15377"/>
        <dbReference type="ChEBI" id="CHEBI:15378"/>
        <dbReference type="ChEBI" id="CHEBI:17815"/>
        <dbReference type="ChEBI" id="CHEBI:57880"/>
        <dbReference type="ChEBI" id="CHEBI:58433"/>
    </reaction>
    <physiologicalReaction direction="left-to-right" evidence="8">
        <dbReference type="Rhea" id="RHEA:43485"/>
    </physiologicalReaction>
</comment>
<dbReference type="SUPFAM" id="SSF69989">
    <property type="entry name" value="C-terminal domain of PLC-beta"/>
    <property type="match status" value="1"/>
</dbReference>
<evidence type="ECO:0000313" key="17">
    <source>
        <dbReference type="Proteomes" id="UP000694389"/>
    </source>
</evidence>
<evidence type="ECO:0000256" key="1">
    <source>
        <dbReference type="ARBA" id="ARBA00022553"/>
    </source>
</evidence>
<keyword evidence="1" id="KW-0597">Phosphoprotein</keyword>
<dbReference type="Gene3D" id="1.20.1230.10">
    <property type="entry name" value="Phospholipase C beta, distal C-terminal domain"/>
    <property type="match status" value="1"/>
</dbReference>
<keyword evidence="11" id="KW-0479">Metal-binding</keyword>
<dbReference type="SMART" id="SM00148">
    <property type="entry name" value="PLCXc"/>
    <property type="match status" value="1"/>
</dbReference>
<feature type="compositionally biased region" description="Polar residues" evidence="12">
    <location>
        <begin position="844"/>
        <end position="854"/>
    </location>
</feature>
<feature type="domain" description="C2" evidence="14">
    <location>
        <begin position="641"/>
        <end position="768"/>
    </location>
</feature>
<dbReference type="Ensembl" id="ENSDLAT00005060301.2">
    <property type="protein sequence ID" value="ENSDLAP00005056835.2"/>
    <property type="gene ID" value="ENSDLAG00005024069.2"/>
</dbReference>
<feature type="compositionally biased region" description="Polar residues" evidence="12">
    <location>
        <begin position="470"/>
        <end position="487"/>
    </location>
</feature>
<feature type="active site" evidence="10">
    <location>
        <position position="295"/>
    </location>
</feature>
<reference evidence="16" key="2">
    <citation type="submission" date="2025-09" db="UniProtKB">
        <authorList>
            <consortium name="Ensembl"/>
        </authorList>
    </citation>
    <scope>IDENTIFICATION</scope>
</reference>
<dbReference type="InterPro" id="IPR011992">
    <property type="entry name" value="EF-hand-dom_pair"/>
</dbReference>
<dbReference type="GO" id="GO:0005509">
    <property type="term" value="F:calcium ion binding"/>
    <property type="evidence" value="ECO:0007669"/>
    <property type="project" value="UniProtKB-UniRule"/>
</dbReference>
<dbReference type="Gene3D" id="3.20.20.190">
    <property type="entry name" value="Phosphatidylinositol (PI) phosphodiesterase"/>
    <property type="match status" value="1"/>
</dbReference>
<dbReference type="InterPro" id="IPR000008">
    <property type="entry name" value="C2_dom"/>
</dbReference>
<dbReference type="GO" id="GO:0046488">
    <property type="term" value="P:phosphatidylinositol metabolic process"/>
    <property type="evidence" value="ECO:0007669"/>
    <property type="project" value="TreeGrafter"/>
</dbReference>
<dbReference type="PANTHER" id="PTHR10336:SF36">
    <property type="entry name" value="1-PHOSPHATIDYLINOSITOL 4,5-BISPHOSPHATE PHOSPHODIESTERASE BETA-4"/>
    <property type="match status" value="1"/>
</dbReference>
<evidence type="ECO:0000256" key="7">
    <source>
        <dbReference type="ARBA" id="ARBA00023674"/>
    </source>
</evidence>
<feature type="domain" description="PI-PLC Y-box" evidence="15">
    <location>
        <begin position="524"/>
        <end position="640"/>
    </location>
</feature>
<feature type="region of interest" description="Disordered" evidence="12">
    <location>
        <begin position="463"/>
        <end position="499"/>
    </location>
</feature>
<dbReference type="CDD" id="cd00275">
    <property type="entry name" value="C2_PLC_like"/>
    <property type="match status" value="1"/>
</dbReference>
<dbReference type="InterPro" id="IPR053945">
    <property type="entry name" value="PLCB1-4-like_EFh"/>
</dbReference>
<dbReference type="FunFam" id="2.60.40.150:FF:000008">
    <property type="entry name" value="1-phosphatidylinositol 4,5-bisphosphate phosphodiesterase"/>
    <property type="match status" value="1"/>
</dbReference>
<evidence type="ECO:0000256" key="5">
    <source>
        <dbReference type="ARBA" id="ARBA00023098"/>
    </source>
</evidence>
<protein>
    <recommendedName>
        <fullName evidence="9">1-phosphatidylinositol 4,5-bisphosphate phosphodiesterase</fullName>
        <ecNumber evidence="9">3.1.4.11</ecNumber>
    </recommendedName>
</protein>
<proteinExistence type="predicted"/>
<dbReference type="InterPro" id="IPR001711">
    <property type="entry name" value="PLipase_C_Pinositol-sp_Y"/>
</dbReference>
<dbReference type="Pfam" id="PF22631">
    <property type="entry name" value="PLCB1-4-like_EFh"/>
    <property type="match status" value="1"/>
</dbReference>
<comment type="catalytic activity">
    <reaction evidence="7">
        <text>a 1,2-diacyl-sn-glycero-3-phospho-(1D-myo-inositol-4,5-bisphosphate) + H2O = 1D-myo-inositol 1,4,5-trisphosphate + a 1,2-diacyl-sn-glycerol + H(+)</text>
        <dbReference type="Rhea" id="RHEA:33179"/>
        <dbReference type="ChEBI" id="CHEBI:15377"/>
        <dbReference type="ChEBI" id="CHEBI:15378"/>
        <dbReference type="ChEBI" id="CHEBI:17815"/>
        <dbReference type="ChEBI" id="CHEBI:58456"/>
        <dbReference type="ChEBI" id="CHEBI:203600"/>
        <dbReference type="EC" id="3.1.4.11"/>
    </reaction>
    <physiologicalReaction direction="left-to-right" evidence="7">
        <dbReference type="Rhea" id="RHEA:33180"/>
    </physiologicalReaction>
</comment>
<evidence type="ECO:0000256" key="12">
    <source>
        <dbReference type="SAM" id="MobiDB-lite"/>
    </source>
</evidence>
<dbReference type="Pfam" id="PF00387">
    <property type="entry name" value="PI-PLC-Y"/>
    <property type="match status" value="1"/>
</dbReference>
<evidence type="ECO:0000256" key="6">
    <source>
        <dbReference type="ARBA" id="ARBA00023224"/>
    </source>
</evidence>
<dbReference type="GO" id="GO:0004435">
    <property type="term" value="F:phosphatidylinositol-4,5-bisphosphate phospholipase C activity"/>
    <property type="evidence" value="ECO:0007669"/>
    <property type="project" value="UniProtKB-UniRule"/>
</dbReference>
<keyword evidence="13" id="KW-0472">Membrane</keyword>
<dbReference type="GO" id="GO:0048015">
    <property type="term" value="P:phosphatidylinositol-mediated signaling"/>
    <property type="evidence" value="ECO:0007669"/>
    <property type="project" value="TreeGrafter"/>
</dbReference>
<organism evidence="16 17">
    <name type="scientific">Dicentrarchus labrax</name>
    <name type="common">European seabass</name>
    <name type="synonym">Morone labrax</name>
    <dbReference type="NCBI Taxonomy" id="13489"/>
    <lineage>
        <taxon>Eukaryota</taxon>
        <taxon>Metazoa</taxon>
        <taxon>Chordata</taxon>
        <taxon>Craniata</taxon>
        <taxon>Vertebrata</taxon>
        <taxon>Euteleostomi</taxon>
        <taxon>Actinopterygii</taxon>
        <taxon>Neopterygii</taxon>
        <taxon>Teleostei</taxon>
        <taxon>Neoteleostei</taxon>
        <taxon>Acanthomorphata</taxon>
        <taxon>Eupercaria</taxon>
        <taxon>Moronidae</taxon>
        <taxon>Dicentrarchus</taxon>
    </lineage>
</organism>
<dbReference type="SMART" id="SM00239">
    <property type="entry name" value="C2"/>
    <property type="match status" value="1"/>
</dbReference>
<dbReference type="Pfam" id="PF17787">
    <property type="entry name" value="PH_14"/>
    <property type="match status" value="1"/>
</dbReference>
<comment type="cofactor">
    <cofactor evidence="11">
        <name>Ca(2+)</name>
        <dbReference type="ChEBI" id="CHEBI:29108"/>
    </cofactor>
    <text evidence="11">Binds 1 Ca(2+) ion per subunit.</text>
</comment>
<keyword evidence="6 9" id="KW-0807">Transducer</keyword>
<dbReference type="Pfam" id="PF00388">
    <property type="entry name" value="PI-PLC-X"/>
    <property type="match status" value="1"/>
</dbReference>
<dbReference type="Pfam" id="PF08703">
    <property type="entry name" value="PLC-beta_C"/>
    <property type="match status" value="1"/>
</dbReference>
<name>A0A8C4IIT7_DICLA</name>
<evidence type="ECO:0000256" key="13">
    <source>
        <dbReference type="SAM" id="Phobius"/>
    </source>
</evidence>
<feature type="region of interest" description="Disordered" evidence="12">
    <location>
        <begin position="819"/>
        <end position="870"/>
    </location>
</feature>
<dbReference type="Pfam" id="PF09279">
    <property type="entry name" value="EF-hand_like"/>
    <property type="match status" value="1"/>
</dbReference>
<dbReference type="InterPro" id="IPR016280">
    <property type="entry name" value="PLC-beta"/>
</dbReference>
<evidence type="ECO:0000313" key="16">
    <source>
        <dbReference type="Ensembl" id="ENSDLAP00005056835.2"/>
    </source>
</evidence>
<dbReference type="InterPro" id="IPR014815">
    <property type="entry name" value="PLC-beta_C"/>
</dbReference>
<dbReference type="InterPro" id="IPR037862">
    <property type="entry name" value="PLC-beta_PH"/>
</dbReference>
<dbReference type="Proteomes" id="UP000694389">
    <property type="component" value="Unassembled WGS sequence"/>
</dbReference>
<dbReference type="SMART" id="SM00149">
    <property type="entry name" value="PLCYc"/>
    <property type="match status" value="1"/>
</dbReference>
<dbReference type="InterPro" id="IPR042531">
    <property type="entry name" value="PLC-beta_C_sf"/>
</dbReference>
<evidence type="ECO:0000256" key="2">
    <source>
        <dbReference type="ARBA" id="ARBA00022801"/>
    </source>
</evidence>
<feature type="active site" evidence="10">
    <location>
        <position position="342"/>
    </location>
</feature>
<feature type="binding site" evidence="11">
    <location>
        <position position="327"/>
    </location>
    <ligand>
        <name>Ca(2+)</name>
        <dbReference type="ChEBI" id="CHEBI:29108"/>
    </ligand>
</feature>
<dbReference type="PROSITE" id="PS50008">
    <property type="entry name" value="PIPLC_Y_DOMAIN"/>
    <property type="match status" value="1"/>
</dbReference>
<sequence length="1127" mass="128506">VQSRRLKHPIDPLLYLSSVCVFIFILSFWASCIHLPVCLLNCHVFPFSQDPKILSSFEAIGKTEADLEGCIICICSGTDLVNLNFMFMVAESPDTKWIEGLRSVIHNFKANNVCPMTCLKKHWMRMCFLTNVNGKIPVRGITRTFASGKTEKGIFQALKDLGLPSGKNDEIEPSDFTYDIFYALTQKICPLCLEIGLHVDNLCVDQSVCVRVVPQNQRDPRLNEILFPFYDPKRAMQIIEKYERDDELKKKGYMSSDGFCRYLMSDENAPVFLDRLESYQEMDQPLAHYFISSSHNTYLTGRQFGGKSSVEMYRQVLLSGCRCVELDCWDGKGEDQEPIITHGKAMCTDILFKDVIQAIKETAFVTSDYPVILSFENHCSKPQQYKMAKYCEELFGDFLLKQPLENYPIESGRPLPSPNDLKRKILIKNKRLKPEVEQKQLEAFKKHMEAGETNTPAIIMGEENEDDTENGQLNDGLSTDATDISEASDQDNNKKVVEEAEDSEEALIAQYTYVGATTNIHPYLSAMVNYAQPVKFQSFDVAEERNIHHNMSSFNESVGLGYLKTNAIEFVNYNKRQMSRIYPKGGRVDSSNYMPQIFWNAGCQMVSLNFQTPDLAMQLNQGKFEYNGSCGYLLKPDFMRRSDRMFDPFSETPVDGVIAATCSVQVFSGQFLSDKKIGTYVEVDMYGLPTDTIRKEFRTRMVMNNGLNPAYNEEPFVFRKVILPDLAVLRIAVYDDNNKLIGQRILPLDGLQAGYRHISLRNEGNKPLSLPTIFCQIILKTYVPDGFGAIVDALSDPKKFLTIAEKRADQMKALGIDTNDIADVPSGSSKNDKKGKGKGDTVKASVTPQASSDMAQTSNAAQNNTAENKKDTALVPNVSIDDLKQMKTYLKLLKKQQKELNALKKKHSKDQNTMQKAHCTQVDKMVSQHDKEKTTLEKLLEKAIKKRGENNCQELKKETEDKIQTLIADHKVKVKDITAQHTKEWSELISSHSSEEQEMKDSHVTQQCEHLKKLLTTVQEQQTMQLKLIHERKEMRANQAKMSMENSKAISQDKTIKNKAERERRVRELNSSNTKKFLDERKRLAMKHQKEMEQLEKNQREQLEKLEKFNEQVPTLRTPSSQNIHCQ</sequence>
<feature type="region of interest" description="Disordered" evidence="12">
    <location>
        <begin position="1087"/>
        <end position="1127"/>
    </location>
</feature>
<accession>A0A8C4IIT7</accession>
<dbReference type="SUPFAM" id="SSF47473">
    <property type="entry name" value="EF-hand"/>
    <property type="match status" value="1"/>
</dbReference>
<dbReference type="InterPro" id="IPR017946">
    <property type="entry name" value="PLC-like_Pdiesterase_TIM-brl"/>
</dbReference>
<evidence type="ECO:0000256" key="11">
    <source>
        <dbReference type="PIRSR" id="PIRSR000956-2"/>
    </source>
</evidence>
<evidence type="ECO:0000256" key="4">
    <source>
        <dbReference type="ARBA" id="ARBA00022963"/>
    </source>
</evidence>
<dbReference type="PROSITE" id="PS50004">
    <property type="entry name" value="C2"/>
    <property type="match status" value="1"/>
</dbReference>
<dbReference type="GO" id="GO:0016042">
    <property type="term" value="P:lipid catabolic process"/>
    <property type="evidence" value="ECO:0007669"/>
    <property type="project" value="UniProtKB-KW"/>
</dbReference>
<dbReference type="GO" id="GO:0051209">
    <property type="term" value="P:release of sequestered calcium ion into cytosol"/>
    <property type="evidence" value="ECO:0007669"/>
    <property type="project" value="TreeGrafter"/>
</dbReference>
<dbReference type="InterPro" id="IPR001192">
    <property type="entry name" value="PI-PLC_fam"/>
</dbReference>
<dbReference type="InterPro" id="IPR000909">
    <property type="entry name" value="PLipase_C_PInositol-sp_X_dom"/>
</dbReference>
<dbReference type="SUPFAM" id="SSF51695">
    <property type="entry name" value="PLC-like phosphodiesterases"/>
    <property type="match status" value="1"/>
</dbReference>
<keyword evidence="5 9" id="KW-0443">Lipid metabolism</keyword>
<dbReference type="SUPFAM" id="SSF49562">
    <property type="entry name" value="C2 domain (Calcium/lipid-binding domain, CaLB)"/>
    <property type="match status" value="1"/>
</dbReference>
<dbReference type="InterPro" id="IPR035892">
    <property type="entry name" value="C2_domain_sf"/>
</dbReference>
<keyword evidence="17" id="KW-1185">Reference proteome</keyword>
<dbReference type="Gene3D" id="1.10.238.10">
    <property type="entry name" value="EF-hand"/>
    <property type="match status" value="1"/>
</dbReference>
<evidence type="ECO:0000256" key="10">
    <source>
        <dbReference type="PIRSR" id="PIRSR000956-1"/>
    </source>
</evidence>
<feature type="transmembrane region" description="Helical" evidence="13">
    <location>
        <begin position="12"/>
        <end position="30"/>
    </location>
</feature>
<dbReference type="Gene3D" id="2.30.29.240">
    <property type="match status" value="1"/>
</dbReference>
<gene>
    <name evidence="16" type="primary">LOC127367943</name>
</gene>
<dbReference type="InterPro" id="IPR015359">
    <property type="entry name" value="PLC_EF-hand-like"/>
</dbReference>
<keyword evidence="4 9" id="KW-0442">Lipid degradation</keyword>
<feature type="region of interest" description="Disordered" evidence="12">
    <location>
        <begin position="905"/>
        <end position="930"/>
    </location>
</feature>
<feature type="compositionally biased region" description="Low complexity" evidence="12">
    <location>
        <begin position="855"/>
        <end position="866"/>
    </location>
</feature>
<evidence type="ECO:0000256" key="9">
    <source>
        <dbReference type="PIRNR" id="PIRNR000956"/>
    </source>
</evidence>
<reference evidence="16" key="1">
    <citation type="submission" date="2025-08" db="UniProtKB">
        <authorList>
            <consortium name="Ensembl"/>
        </authorList>
    </citation>
    <scope>IDENTIFICATION</scope>
</reference>
<keyword evidence="3 11" id="KW-0106">Calcium</keyword>
<feature type="binding site" evidence="11">
    <location>
        <position position="296"/>
    </location>
    <ligand>
        <name>Ca(2+)</name>
        <dbReference type="ChEBI" id="CHEBI:29108"/>
    </ligand>
</feature>